<dbReference type="AlphaFoldDB" id="A0A5B7DVZ1"/>
<dbReference type="OrthoDB" id="619536at2759"/>
<evidence type="ECO:0000313" key="2">
    <source>
        <dbReference type="Proteomes" id="UP000324222"/>
    </source>
</evidence>
<keyword evidence="2" id="KW-1185">Reference proteome</keyword>
<sequence length="604" mass="67693">MEVENSTQDLPAPVADKMDLGEVVWQELLAGNYENAVQAVKAKENEVSLENNSLELVPVVTKLLQEDVGPEGEQCVEDILLHIASVANPKEVVLVFLEVLEMKWSATQVRVMLSPLQTVLLRQASSTNTRAVTFSWVFNTLYSHVATLETPQGLNLEGKERHLLDFDPLVREASDILQHLIQFYEGIFTRVISGELEWGGGKDSREYLAMFLLQLFHKPLTYLDVFDENKGDTCNALYLSCGHLASMVGQLFFNVFKLLGSVSWKSSKTLLASESKEIEEMKPETLEDNDGEDDREGKKDEVSQLSLACFFYCVVGQEMAAEWVPQVYSHQYVFLTCLPLVSALLQEKEHIPIHKGLILSGALLNKLARHSLPGDSLEAPAHSSFPQLLVRVMTFCDNKELRTQALDIFRTHMGKFDSQGRRKLIQALLLSVKHAGVLGLVIHELKENVALNLSKENLDLNFSGRNLVELVKAACVLPEAEQTDLLEWSDCIMAALNLLIFLFIRDKENRTKVAGVSHSLKEGYLTQLQTGLDLSKGHYELKLKELSETQCKKKEDKLSVCVGGQMLPNLPRDQERKVVEAAICSLDMMQCVLVRAVQAIEKNI</sequence>
<dbReference type="PANTHER" id="PTHR15430">
    <property type="entry name" value="GLOMULIN"/>
    <property type="match status" value="1"/>
</dbReference>
<name>A0A5B7DVZ1_PORTR</name>
<dbReference type="Pfam" id="PF08568">
    <property type="entry name" value="Kinetochor_Ybp2"/>
    <property type="match status" value="1"/>
</dbReference>
<evidence type="ECO:0000313" key="1">
    <source>
        <dbReference type="EMBL" id="MPC25588.1"/>
    </source>
</evidence>
<dbReference type="EMBL" id="VSRR010001481">
    <property type="protein sequence ID" value="MPC25588.1"/>
    <property type="molecule type" value="Genomic_DNA"/>
</dbReference>
<dbReference type="GO" id="GO:0055105">
    <property type="term" value="F:ubiquitin-protein transferase inhibitor activity"/>
    <property type="evidence" value="ECO:0007669"/>
    <property type="project" value="TreeGrafter"/>
</dbReference>
<dbReference type="Proteomes" id="UP000324222">
    <property type="component" value="Unassembled WGS sequence"/>
</dbReference>
<dbReference type="InterPro" id="IPR019516">
    <property type="entry name" value="Glomulin/ALF4"/>
</dbReference>
<dbReference type="GO" id="GO:0005737">
    <property type="term" value="C:cytoplasm"/>
    <property type="evidence" value="ECO:0007669"/>
    <property type="project" value="TreeGrafter"/>
</dbReference>
<accession>A0A5B7DVZ1</accession>
<proteinExistence type="predicted"/>
<reference evidence="1 2" key="1">
    <citation type="submission" date="2019-05" db="EMBL/GenBank/DDBJ databases">
        <title>Another draft genome of Portunus trituberculatus and its Hox gene families provides insights of decapod evolution.</title>
        <authorList>
            <person name="Jeong J.-H."/>
            <person name="Song I."/>
            <person name="Kim S."/>
            <person name="Choi T."/>
            <person name="Kim D."/>
            <person name="Ryu S."/>
            <person name="Kim W."/>
        </authorList>
    </citation>
    <scope>NUCLEOTIDE SEQUENCE [LARGE SCALE GENOMIC DNA]</scope>
    <source>
        <tissue evidence="1">Muscle</tissue>
    </source>
</reference>
<gene>
    <name evidence="1" type="primary">GLMN</name>
    <name evidence="1" type="ORF">E2C01_018706</name>
</gene>
<comment type="caution">
    <text evidence="1">The sequence shown here is derived from an EMBL/GenBank/DDBJ whole genome shotgun (WGS) entry which is preliminary data.</text>
</comment>
<dbReference type="InterPro" id="IPR013877">
    <property type="entry name" value="YAP-bd/ALF4/Glomulin"/>
</dbReference>
<dbReference type="PANTHER" id="PTHR15430:SF1">
    <property type="entry name" value="GLOMULIN"/>
    <property type="match status" value="1"/>
</dbReference>
<protein>
    <submittedName>
        <fullName evidence="1">Glomulin</fullName>
    </submittedName>
</protein>
<organism evidence="1 2">
    <name type="scientific">Portunus trituberculatus</name>
    <name type="common">Swimming crab</name>
    <name type="synonym">Neptunus trituberculatus</name>
    <dbReference type="NCBI Taxonomy" id="210409"/>
    <lineage>
        <taxon>Eukaryota</taxon>
        <taxon>Metazoa</taxon>
        <taxon>Ecdysozoa</taxon>
        <taxon>Arthropoda</taxon>
        <taxon>Crustacea</taxon>
        <taxon>Multicrustacea</taxon>
        <taxon>Malacostraca</taxon>
        <taxon>Eumalacostraca</taxon>
        <taxon>Eucarida</taxon>
        <taxon>Decapoda</taxon>
        <taxon>Pleocyemata</taxon>
        <taxon>Brachyura</taxon>
        <taxon>Eubrachyura</taxon>
        <taxon>Portunoidea</taxon>
        <taxon>Portunidae</taxon>
        <taxon>Portuninae</taxon>
        <taxon>Portunus</taxon>
    </lineage>
</organism>